<accession>A0A8T0MMD9</accession>
<sequence length="232" mass="24785">MLRAACRVPRAAEMRACQRSSASAGVLLPHLCLSSPHHHARPTSLPPSLRACGARRAIARCYVPRRPFARSRLSPTARAHEPPPARPPSPVARSAVTAAATLPRIRLTGAQHQASRDRPGLTARRVGPRAAAAHVSSTFKACGRAGPAVPPGLPAAAEPGNCPRFSPLRLQRRHTRCRACFTATPPSRPRPLPSLSLSRKDSPPRHYLTQGRGVVTGEVRPGGGSRAPIHHY</sequence>
<organism evidence="2 3">
    <name type="scientific">Panicum virgatum</name>
    <name type="common">Blackwell switchgrass</name>
    <dbReference type="NCBI Taxonomy" id="38727"/>
    <lineage>
        <taxon>Eukaryota</taxon>
        <taxon>Viridiplantae</taxon>
        <taxon>Streptophyta</taxon>
        <taxon>Embryophyta</taxon>
        <taxon>Tracheophyta</taxon>
        <taxon>Spermatophyta</taxon>
        <taxon>Magnoliopsida</taxon>
        <taxon>Liliopsida</taxon>
        <taxon>Poales</taxon>
        <taxon>Poaceae</taxon>
        <taxon>PACMAD clade</taxon>
        <taxon>Panicoideae</taxon>
        <taxon>Panicodae</taxon>
        <taxon>Paniceae</taxon>
        <taxon>Panicinae</taxon>
        <taxon>Panicum</taxon>
        <taxon>Panicum sect. Hiantes</taxon>
    </lineage>
</organism>
<name>A0A8T0MMD9_PANVG</name>
<protein>
    <submittedName>
        <fullName evidence="2">Uncharacterized protein</fullName>
    </submittedName>
</protein>
<feature type="region of interest" description="Disordered" evidence="1">
    <location>
        <begin position="181"/>
        <end position="232"/>
    </location>
</feature>
<feature type="region of interest" description="Disordered" evidence="1">
    <location>
        <begin position="72"/>
        <end position="92"/>
    </location>
</feature>
<gene>
    <name evidence="2" type="ORF">PVAP13_9NG181673</name>
</gene>
<comment type="caution">
    <text evidence="2">The sequence shown here is derived from an EMBL/GenBank/DDBJ whole genome shotgun (WGS) entry which is preliminary data.</text>
</comment>
<keyword evidence="3" id="KW-1185">Reference proteome</keyword>
<evidence type="ECO:0000313" key="3">
    <source>
        <dbReference type="Proteomes" id="UP000823388"/>
    </source>
</evidence>
<proteinExistence type="predicted"/>
<evidence type="ECO:0000256" key="1">
    <source>
        <dbReference type="SAM" id="MobiDB-lite"/>
    </source>
</evidence>
<dbReference type="AlphaFoldDB" id="A0A8T0MMD9"/>
<dbReference type="EMBL" id="CM029054">
    <property type="protein sequence ID" value="KAG2536334.1"/>
    <property type="molecule type" value="Genomic_DNA"/>
</dbReference>
<reference evidence="2" key="1">
    <citation type="submission" date="2020-05" db="EMBL/GenBank/DDBJ databases">
        <title>WGS assembly of Panicum virgatum.</title>
        <authorList>
            <person name="Lovell J.T."/>
            <person name="Jenkins J."/>
            <person name="Shu S."/>
            <person name="Juenger T.E."/>
            <person name="Schmutz J."/>
        </authorList>
    </citation>
    <scope>NUCLEOTIDE SEQUENCE</scope>
    <source>
        <strain evidence="2">AP13</strain>
    </source>
</reference>
<dbReference type="Proteomes" id="UP000823388">
    <property type="component" value="Chromosome 9N"/>
</dbReference>
<evidence type="ECO:0000313" key="2">
    <source>
        <dbReference type="EMBL" id="KAG2536334.1"/>
    </source>
</evidence>